<dbReference type="WBParaSite" id="nRc.2.0.1.t26908-RA">
    <property type="protein sequence ID" value="nRc.2.0.1.t26908-RA"/>
    <property type="gene ID" value="nRc.2.0.1.g26908"/>
</dbReference>
<reference evidence="2" key="1">
    <citation type="submission" date="2022-11" db="UniProtKB">
        <authorList>
            <consortium name="WormBaseParasite"/>
        </authorList>
    </citation>
    <scope>IDENTIFICATION</scope>
</reference>
<dbReference type="AlphaFoldDB" id="A0A915JLC5"/>
<accession>A0A915JLC5</accession>
<name>A0A915JLC5_ROMCU</name>
<organism evidence="1 2">
    <name type="scientific">Romanomermis culicivorax</name>
    <name type="common">Nematode worm</name>
    <dbReference type="NCBI Taxonomy" id="13658"/>
    <lineage>
        <taxon>Eukaryota</taxon>
        <taxon>Metazoa</taxon>
        <taxon>Ecdysozoa</taxon>
        <taxon>Nematoda</taxon>
        <taxon>Enoplea</taxon>
        <taxon>Dorylaimia</taxon>
        <taxon>Mermithida</taxon>
        <taxon>Mermithoidea</taxon>
        <taxon>Mermithidae</taxon>
        <taxon>Romanomermis</taxon>
    </lineage>
</organism>
<evidence type="ECO:0000313" key="1">
    <source>
        <dbReference type="Proteomes" id="UP000887565"/>
    </source>
</evidence>
<sequence>MSLISGTGWRKTWLPRWAGGSVA</sequence>
<dbReference type="Proteomes" id="UP000887565">
    <property type="component" value="Unplaced"/>
</dbReference>
<keyword evidence="1" id="KW-1185">Reference proteome</keyword>
<proteinExistence type="predicted"/>
<evidence type="ECO:0000313" key="2">
    <source>
        <dbReference type="WBParaSite" id="nRc.2.0.1.t26908-RA"/>
    </source>
</evidence>
<protein>
    <submittedName>
        <fullName evidence="2">Uncharacterized protein</fullName>
    </submittedName>
</protein>